<feature type="domain" description="PNPLA" evidence="6">
    <location>
        <begin position="39"/>
        <end position="255"/>
    </location>
</feature>
<sequence>MAQDIPAGDAADGVPGPADPVRCIPGDEAKTPRQGTGLCLSGGGFRAMLFHAGVLWRLNEAGRLPGLDRISSVSGGSLTAGALARYWNALDFGGTGVAADFEALVVKPLRAMARRDIDIPAVLTGAALPATSIADRVTKAYRQHLFGDVTLHDLPVRPRFVFNATNLGSGVLMRFSRPFLADYRVGRVPDPTLPLAVAVAASSAFPPFLSPCTVDLTGENWITDPGNDLTGPEYRGRVRLTDGGVYDNLGLETVWKLYRTVLVSDGGGHLGAQADPHPDWPRQLLRVLDVVDNQVRALRKRQVIAALKSHERDGLYLGIRSQVADYHLEDPIPADPELTGRLAALPTRLAPLDDEQQDLLINWGYAICDTGLRRHQDGTLGRGTLPYPDRPLQR</sequence>
<protein>
    <submittedName>
        <fullName evidence="7">Patatin-like phospholipase family protein</fullName>
    </submittedName>
</protein>
<proteinExistence type="predicted"/>
<dbReference type="PANTHER" id="PTHR14226">
    <property type="entry name" value="NEUROPATHY TARGET ESTERASE/SWISS CHEESE D.MELANOGASTER"/>
    <property type="match status" value="1"/>
</dbReference>
<keyword evidence="3 4" id="KW-0443">Lipid metabolism</keyword>
<evidence type="ECO:0000256" key="3">
    <source>
        <dbReference type="ARBA" id="ARBA00023098"/>
    </source>
</evidence>
<keyword evidence="2 4" id="KW-0442">Lipid degradation</keyword>
<feature type="short sequence motif" description="DGA/G" evidence="4">
    <location>
        <begin position="242"/>
        <end position="244"/>
    </location>
</feature>
<dbReference type="PANTHER" id="PTHR14226:SF78">
    <property type="entry name" value="SLR0060 PROTEIN"/>
    <property type="match status" value="1"/>
</dbReference>
<organism evidence="7 8">
    <name type="scientific">Amycolatopsis cynarae</name>
    <dbReference type="NCBI Taxonomy" id="2995223"/>
    <lineage>
        <taxon>Bacteria</taxon>
        <taxon>Bacillati</taxon>
        <taxon>Actinomycetota</taxon>
        <taxon>Actinomycetes</taxon>
        <taxon>Pseudonocardiales</taxon>
        <taxon>Pseudonocardiaceae</taxon>
        <taxon>Amycolatopsis</taxon>
    </lineage>
</organism>
<dbReference type="InterPro" id="IPR016035">
    <property type="entry name" value="Acyl_Trfase/lysoPLipase"/>
</dbReference>
<evidence type="ECO:0000313" key="8">
    <source>
        <dbReference type="Proteomes" id="UP001163203"/>
    </source>
</evidence>
<dbReference type="EMBL" id="CP113836">
    <property type="protein sequence ID" value="WAL68116.1"/>
    <property type="molecule type" value="Genomic_DNA"/>
</dbReference>
<dbReference type="Proteomes" id="UP001163203">
    <property type="component" value="Chromosome"/>
</dbReference>
<feature type="active site" description="Proton acceptor" evidence="4">
    <location>
        <position position="242"/>
    </location>
</feature>
<dbReference type="Gene3D" id="3.40.1090.10">
    <property type="entry name" value="Cytosolic phospholipase A2 catalytic domain"/>
    <property type="match status" value="2"/>
</dbReference>
<dbReference type="RefSeq" id="WP_268758211.1">
    <property type="nucleotide sequence ID" value="NZ_CP113836.1"/>
</dbReference>
<dbReference type="PROSITE" id="PS51635">
    <property type="entry name" value="PNPLA"/>
    <property type="match status" value="1"/>
</dbReference>
<evidence type="ECO:0000256" key="5">
    <source>
        <dbReference type="SAM" id="MobiDB-lite"/>
    </source>
</evidence>
<accession>A0ABY7BB93</accession>
<dbReference type="Pfam" id="PF01734">
    <property type="entry name" value="Patatin"/>
    <property type="match status" value="1"/>
</dbReference>
<evidence type="ECO:0000256" key="1">
    <source>
        <dbReference type="ARBA" id="ARBA00022801"/>
    </source>
</evidence>
<evidence type="ECO:0000259" key="6">
    <source>
        <dbReference type="PROSITE" id="PS51635"/>
    </source>
</evidence>
<keyword evidence="1 4" id="KW-0378">Hydrolase</keyword>
<dbReference type="InterPro" id="IPR050301">
    <property type="entry name" value="NTE"/>
</dbReference>
<comment type="caution">
    <text evidence="4">Lacks conserved residue(s) required for the propagation of feature annotation.</text>
</comment>
<gene>
    <name evidence="7" type="ORF">ORV05_10230</name>
</gene>
<evidence type="ECO:0000313" key="7">
    <source>
        <dbReference type="EMBL" id="WAL68116.1"/>
    </source>
</evidence>
<name>A0ABY7BB93_9PSEU</name>
<evidence type="ECO:0000256" key="4">
    <source>
        <dbReference type="PROSITE-ProRule" id="PRU01161"/>
    </source>
</evidence>
<dbReference type="SUPFAM" id="SSF52151">
    <property type="entry name" value="FabD/lysophospholipase-like"/>
    <property type="match status" value="1"/>
</dbReference>
<feature type="region of interest" description="Disordered" evidence="5">
    <location>
        <begin position="1"/>
        <end position="32"/>
    </location>
</feature>
<keyword evidence="8" id="KW-1185">Reference proteome</keyword>
<evidence type="ECO:0000256" key="2">
    <source>
        <dbReference type="ARBA" id="ARBA00022963"/>
    </source>
</evidence>
<reference evidence="7" key="1">
    <citation type="submission" date="2022-11" db="EMBL/GenBank/DDBJ databases">
        <authorList>
            <person name="Mo P."/>
        </authorList>
    </citation>
    <scope>NUCLEOTIDE SEQUENCE</scope>
    <source>
        <strain evidence="7">HUAS 11-8</strain>
    </source>
</reference>
<dbReference type="InterPro" id="IPR002641">
    <property type="entry name" value="PNPLA_dom"/>
</dbReference>
<feature type="active site" description="Nucleophile" evidence="4">
    <location>
        <position position="74"/>
    </location>
</feature>
<feature type="compositionally biased region" description="Low complexity" evidence="5">
    <location>
        <begin position="1"/>
        <end position="21"/>
    </location>
</feature>